<protein>
    <recommendedName>
        <fullName evidence="2">phosphoribosylglycinamide formyltransferase 1</fullName>
        <ecNumber evidence="2">2.1.2.2</ecNumber>
    </recommendedName>
    <alternativeName>
        <fullName evidence="7">5'-phosphoribosylglycinamide transformylase</fullName>
    </alternativeName>
    <alternativeName>
        <fullName evidence="6">GAR transformylase</fullName>
    </alternativeName>
</protein>
<feature type="compositionally biased region" description="Pro residues" evidence="9">
    <location>
        <begin position="131"/>
        <end position="141"/>
    </location>
</feature>
<dbReference type="GeneID" id="30169241"/>
<comment type="similarity">
    <text evidence="5">Belongs to the GART family.</text>
</comment>
<evidence type="ECO:0000256" key="9">
    <source>
        <dbReference type="SAM" id="MobiDB-lite"/>
    </source>
</evidence>
<dbReference type="EC" id="2.1.2.2" evidence="2"/>
<dbReference type="InterPro" id="IPR002376">
    <property type="entry name" value="Formyl_transf_N"/>
</dbReference>
<reference evidence="12" key="2">
    <citation type="submission" date="2013-07" db="EMBL/GenBank/DDBJ databases">
        <authorList>
            <consortium name="The Broad Institute Genome Sequencing Platform"/>
            <person name="Cuomo C."/>
            <person name="Litvintseva A."/>
            <person name="Chen Y."/>
            <person name="Heitman J."/>
            <person name="Sun S."/>
            <person name="Springer D."/>
            <person name="Dromer F."/>
            <person name="Young S.K."/>
            <person name="Zeng Q."/>
            <person name="Gargeya S."/>
            <person name="Fitzgerald M."/>
            <person name="Abouelleil A."/>
            <person name="Alvarado L."/>
            <person name="Berlin A.M."/>
            <person name="Chapman S.B."/>
            <person name="Dewar J."/>
            <person name="Goldberg J."/>
            <person name="Griggs A."/>
            <person name="Gujja S."/>
            <person name="Hansen M."/>
            <person name="Howarth C."/>
            <person name="Imamovic A."/>
            <person name="Larimer J."/>
            <person name="McCowan C."/>
            <person name="Murphy C."/>
            <person name="Pearson M."/>
            <person name="Priest M."/>
            <person name="Roberts A."/>
            <person name="Saif S."/>
            <person name="Shea T."/>
            <person name="Sykes S."/>
            <person name="Wortman J."/>
            <person name="Nusbaum C."/>
            <person name="Birren B."/>
        </authorList>
    </citation>
    <scope>NUCLEOTIDE SEQUENCE</scope>
    <source>
        <strain evidence="12">CBS 10737</strain>
    </source>
</reference>
<dbReference type="InterPro" id="IPR036477">
    <property type="entry name" value="Formyl_transf_N_sf"/>
</dbReference>
<evidence type="ECO:0000256" key="4">
    <source>
        <dbReference type="ARBA" id="ARBA00022755"/>
    </source>
</evidence>
<dbReference type="SUPFAM" id="SSF53328">
    <property type="entry name" value="Formyltransferase"/>
    <property type="match status" value="2"/>
</dbReference>
<dbReference type="Proteomes" id="UP000094020">
    <property type="component" value="Chromosome 1"/>
</dbReference>
<comment type="catalytic activity">
    <reaction evidence="8">
        <text>N(1)-(5-phospho-beta-D-ribosyl)glycinamide + (6R)-10-formyltetrahydrofolate = N(2)-formyl-N(1)-(5-phospho-beta-D-ribosyl)glycinamide + (6S)-5,6,7,8-tetrahydrofolate + H(+)</text>
        <dbReference type="Rhea" id="RHEA:15053"/>
        <dbReference type="ChEBI" id="CHEBI:15378"/>
        <dbReference type="ChEBI" id="CHEBI:57453"/>
        <dbReference type="ChEBI" id="CHEBI:143788"/>
        <dbReference type="ChEBI" id="CHEBI:147286"/>
        <dbReference type="ChEBI" id="CHEBI:195366"/>
        <dbReference type="EC" id="2.1.2.2"/>
    </reaction>
</comment>
<proteinExistence type="inferred from homology"/>
<dbReference type="Pfam" id="PF00551">
    <property type="entry name" value="Formyl_trans_N"/>
    <property type="match status" value="2"/>
</dbReference>
<evidence type="ECO:0000256" key="1">
    <source>
        <dbReference type="ARBA" id="ARBA00005054"/>
    </source>
</evidence>
<evidence type="ECO:0000256" key="3">
    <source>
        <dbReference type="ARBA" id="ARBA00022679"/>
    </source>
</evidence>
<dbReference type="EMBL" id="KI894007">
    <property type="protein sequence ID" value="OCF53567.1"/>
    <property type="molecule type" value="Genomic_DNA"/>
</dbReference>
<feature type="domain" description="Formyl transferase N-terminal" evidence="10">
    <location>
        <begin position="16"/>
        <end position="128"/>
    </location>
</feature>
<dbReference type="PANTHER" id="PTHR43369">
    <property type="entry name" value="PHOSPHORIBOSYLGLYCINAMIDE FORMYLTRANSFERASE"/>
    <property type="match status" value="1"/>
</dbReference>
<name>A0A1B9IDK5_9TREE</name>
<dbReference type="GO" id="GO:0004644">
    <property type="term" value="F:phosphoribosylglycinamide formyltransferase activity"/>
    <property type="evidence" value="ECO:0007669"/>
    <property type="project" value="UniProtKB-EC"/>
</dbReference>
<sequence length="301" mass="33551">MTTLQETIIPTKRVRRITVLISGSGSNLQALLDSTSTSRLPNCQITYVISSRSNAYGLIRAKNNKPFSIPTKICSLKTFQNKNKNSTREDYDCEISRLILNSKPDLVVLAGWMHILSDKFLQILNGQIKPPLSPTLPPPPSSSTTSTEKEIQLPDLNDLKISDNDKIEKTSSSSSFKGEQVKITSNEEKEESNFPEPPLHQSFPIPIINLHPALPGQFDGANAIGRAFEAFQKGEIKNTGVMVHRVVAEVDRGEPLVVREIEIKKEDKLEDLEARIHEVEHQIIVEGAKLVLEELDKEGRP</sequence>
<reference evidence="11" key="3">
    <citation type="submission" date="2016-07" db="EMBL/GenBank/DDBJ databases">
        <title>Evolution of pathogenesis and genome organization in the Tremellales.</title>
        <authorList>
            <person name="Cuomo C."/>
            <person name="Litvintseva A."/>
            <person name="Heitman J."/>
            <person name="Chen Y."/>
            <person name="Sun S."/>
            <person name="Springer D."/>
            <person name="Dromer F."/>
            <person name="Young S."/>
            <person name="Zeng Q."/>
            <person name="Chapman S."/>
            <person name="Gujja S."/>
            <person name="Saif S."/>
            <person name="Birren B."/>
        </authorList>
    </citation>
    <scope>NUCLEOTIDE SEQUENCE</scope>
    <source>
        <strain evidence="11">CBS 10737</strain>
    </source>
</reference>
<keyword evidence="4" id="KW-0658">Purine biosynthesis</keyword>
<dbReference type="Gene3D" id="3.40.50.170">
    <property type="entry name" value="Formyl transferase, N-terminal domain"/>
    <property type="match status" value="1"/>
</dbReference>
<dbReference type="KEGG" id="kpin:30169241"/>
<accession>A0A1B9IDK5</accession>
<evidence type="ECO:0000313" key="12">
    <source>
        <dbReference type="EMBL" id="WWC66554.1"/>
    </source>
</evidence>
<evidence type="ECO:0000256" key="6">
    <source>
        <dbReference type="ARBA" id="ARBA00041324"/>
    </source>
</evidence>
<dbReference type="AlphaFoldDB" id="A0A1B9IDK5"/>
<dbReference type="GO" id="GO:0006189">
    <property type="term" value="P:'de novo' IMP biosynthetic process"/>
    <property type="evidence" value="ECO:0007669"/>
    <property type="project" value="TreeGrafter"/>
</dbReference>
<evidence type="ECO:0000256" key="7">
    <source>
        <dbReference type="ARBA" id="ARBA00041682"/>
    </source>
</evidence>
<evidence type="ECO:0000259" key="10">
    <source>
        <dbReference type="Pfam" id="PF00551"/>
    </source>
</evidence>
<evidence type="ECO:0000313" key="11">
    <source>
        <dbReference type="EMBL" id="OCF53567.1"/>
    </source>
</evidence>
<evidence type="ECO:0000256" key="2">
    <source>
        <dbReference type="ARBA" id="ARBA00012254"/>
    </source>
</evidence>
<feature type="compositionally biased region" description="Basic and acidic residues" evidence="9">
    <location>
        <begin position="147"/>
        <end position="169"/>
    </location>
</feature>
<evidence type="ECO:0000256" key="8">
    <source>
        <dbReference type="ARBA" id="ARBA00047664"/>
    </source>
</evidence>
<dbReference type="OrthoDB" id="5575075at2759"/>
<dbReference type="RefSeq" id="XP_019014786.1">
    <property type="nucleotide sequence ID" value="XM_019152648.1"/>
</dbReference>
<dbReference type="EMBL" id="CP144519">
    <property type="protein sequence ID" value="WWC66554.1"/>
    <property type="molecule type" value="Genomic_DNA"/>
</dbReference>
<dbReference type="PROSITE" id="PS00373">
    <property type="entry name" value="GART"/>
    <property type="match status" value="1"/>
</dbReference>
<dbReference type="STRING" id="1296096.A0A1B9IDK5"/>
<comment type="pathway">
    <text evidence="1">Purine metabolism; IMP biosynthesis via de novo pathway; N(2)-formyl-N(1)-(5-phospho-D-ribosyl)glycinamide from N(1)-(5-phospho-D-ribosyl)glycinamide (10-formyl THF route): step 1/1.</text>
</comment>
<evidence type="ECO:0000256" key="5">
    <source>
        <dbReference type="ARBA" id="ARBA00038440"/>
    </source>
</evidence>
<reference evidence="11" key="1">
    <citation type="submission" date="2013-07" db="EMBL/GenBank/DDBJ databases">
        <title>The Genome Sequence of Cryptococcus pinus CBS10737.</title>
        <authorList>
            <consortium name="The Broad Institute Genome Sequencing Platform"/>
            <person name="Cuomo C."/>
            <person name="Litvintseva A."/>
            <person name="Chen Y."/>
            <person name="Heitman J."/>
            <person name="Sun S."/>
            <person name="Springer D."/>
            <person name="Dromer F."/>
            <person name="Young S.K."/>
            <person name="Zeng Q."/>
            <person name="Gargeya S."/>
            <person name="Fitzgerald M."/>
            <person name="Abouelleil A."/>
            <person name="Alvarado L."/>
            <person name="Berlin A.M."/>
            <person name="Chapman S.B."/>
            <person name="Dewar J."/>
            <person name="Goldberg J."/>
            <person name="Griggs A."/>
            <person name="Gujja S."/>
            <person name="Hansen M."/>
            <person name="Howarth C."/>
            <person name="Imamovic A."/>
            <person name="Larimer J."/>
            <person name="McCowan C."/>
            <person name="Murphy C."/>
            <person name="Pearson M."/>
            <person name="Priest M."/>
            <person name="Roberts A."/>
            <person name="Saif S."/>
            <person name="Shea T."/>
            <person name="Sykes S."/>
            <person name="Wortman J."/>
            <person name="Nusbaum C."/>
            <person name="Birren B."/>
        </authorList>
    </citation>
    <scope>NUCLEOTIDE SEQUENCE [LARGE SCALE GENOMIC DNA]</scope>
    <source>
        <strain evidence="11">CBS 10737</strain>
    </source>
</reference>
<evidence type="ECO:0000313" key="13">
    <source>
        <dbReference type="Proteomes" id="UP000094020"/>
    </source>
</evidence>
<feature type="domain" description="Formyl transferase N-terminal" evidence="10">
    <location>
        <begin position="200"/>
        <end position="286"/>
    </location>
</feature>
<keyword evidence="3" id="KW-0808">Transferase</keyword>
<dbReference type="PANTHER" id="PTHR43369:SF2">
    <property type="entry name" value="PHOSPHORIBOSYLGLYCINAMIDE FORMYLTRANSFERASE"/>
    <property type="match status" value="1"/>
</dbReference>
<organism evidence="11">
    <name type="scientific">Kwoniella pini CBS 10737</name>
    <dbReference type="NCBI Taxonomy" id="1296096"/>
    <lineage>
        <taxon>Eukaryota</taxon>
        <taxon>Fungi</taxon>
        <taxon>Dikarya</taxon>
        <taxon>Basidiomycota</taxon>
        <taxon>Agaricomycotina</taxon>
        <taxon>Tremellomycetes</taxon>
        <taxon>Tremellales</taxon>
        <taxon>Cryptococcaceae</taxon>
        <taxon>Kwoniella</taxon>
    </lineage>
</organism>
<gene>
    <name evidence="11" type="ORF">I206_00872</name>
    <name evidence="12" type="ORF">I206_100457</name>
</gene>
<dbReference type="GO" id="GO:0005737">
    <property type="term" value="C:cytoplasm"/>
    <property type="evidence" value="ECO:0007669"/>
    <property type="project" value="TreeGrafter"/>
</dbReference>
<feature type="region of interest" description="Disordered" evidence="9">
    <location>
        <begin position="131"/>
        <end position="197"/>
    </location>
</feature>
<keyword evidence="13" id="KW-1185">Reference proteome</keyword>
<reference evidence="12" key="4">
    <citation type="submission" date="2024-02" db="EMBL/GenBank/DDBJ databases">
        <title>Comparative genomics of Cryptococcus and Kwoniella reveals pathogenesis evolution and contrasting modes of karyotype evolution via chromosome fusion or intercentromeric recombination.</title>
        <authorList>
            <person name="Coelho M.A."/>
            <person name="David-Palma M."/>
            <person name="Shea T."/>
            <person name="Bowers K."/>
            <person name="McGinley-Smith S."/>
            <person name="Mohammad A.W."/>
            <person name="Gnirke A."/>
            <person name="Yurkov A.M."/>
            <person name="Nowrousian M."/>
            <person name="Sun S."/>
            <person name="Cuomo C.A."/>
            <person name="Heitman J."/>
        </authorList>
    </citation>
    <scope>NUCLEOTIDE SEQUENCE</scope>
    <source>
        <strain evidence="12">CBS 10737</strain>
    </source>
</reference>
<dbReference type="InterPro" id="IPR001555">
    <property type="entry name" value="GART_AS"/>
</dbReference>